<reference evidence="2 3" key="1">
    <citation type="submission" date="2021-03" db="EMBL/GenBank/DDBJ databases">
        <title>Genomic Encyclopedia of Type Strains, Phase IV (KMG-IV): sequencing the most valuable type-strain genomes for metagenomic binning, comparative biology and taxonomic classification.</title>
        <authorList>
            <person name="Goeker M."/>
        </authorList>
    </citation>
    <scope>NUCLEOTIDE SEQUENCE [LARGE SCALE GENOMIC DNA]</scope>
    <source>
        <strain evidence="2 3">DSM 40499</strain>
    </source>
</reference>
<proteinExistence type="predicted"/>
<sequence length="57" mass="6296">MESGLPWSLWLPEVCEGRGGEGEGGGGPSENRSHHQAESNRPSIALRFCREHTSQKY</sequence>
<dbReference type="EMBL" id="JAGGLP010000004">
    <property type="protein sequence ID" value="MBP2049112.1"/>
    <property type="molecule type" value="Genomic_DNA"/>
</dbReference>
<evidence type="ECO:0000256" key="1">
    <source>
        <dbReference type="SAM" id="MobiDB-lite"/>
    </source>
</evidence>
<name>A0ABS4LPC4_9ACTN</name>
<dbReference type="Proteomes" id="UP001519309">
    <property type="component" value="Unassembled WGS sequence"/>
</dbReference>
<feature type="region of interest" description="Disordered" evidence="1">
    <location>
        <begin position="15"/>
        <end position="46"/>
    </location>
</feature>
<keyword evidence="3" id="KW-1185">Reference proteome</keyword>
<accession>A0ABS4LPC4</accession>
<organism evidence="2 3">
    <name type="scientific">Streptomyces griseochromogenes</name>
    <dbReference type="NCBI Taxonomy" id="68214"/>
    <lineage>
        <taxon>Bacteria</taxon>
        <taxon>Bacillati</taxon>
        <taxon>Actinomycetota</taxon>
        <taxon>Actinomycetes</taxon>
        <taxon>Kitasatosporales</taxon>
        <taxon>Streptomycetaceae</taxon>
        <taxon>Streptomyces</taxon>
    </lineage>
</organism>
<evidence type="ECO:0008006" key="4">
    <source>
        <dbReference type="Google" id="ProtNLM"/>
    </source>
</evidence>
<evidence type="ECO:0000313" key="3">
    <source>
        <dbReference type="Proteomes" id="UP001519309"/>
    </source>
</evidence>
<comment type="caution">
    <text evidence="2">The sequence shown here is derived from an EMBL/GenBank/DDBJ whole genome shotgun (WGS) entry which is preliminary data.</text>
</comment>
<protein>
    <recommendedName>
        <fullName evidence="4">Transposase</fullName>
    </recommendedName>
</protein>
<gene>
    <name evidence="2" type="ORF">J2Z21_002043</name>
</gene>
<evidence type="ECO:0000313" key="2">
    <source>
        <dbReference type="EMBL" id="MBP2049112.1"/>
    </source>
</evidence>